<accession>A0A0E9S5I0</accession>
<evidence type="ECO:0000313" key="1">
    <source>
        <dbReference type="EMBL" id="JAH36689.1"/>
    </source>
</evidence>
<organism evidence="1">
    <name type="scientific">Anguilla anguilla</name>
    <name type="common">European freshwater eel</name>
    <name type="synonym">Muraena anguilla</name>
    <dbReference type="NCBI Taxonomy" id="7936"/>
    <lineage>
        <taxon>Eukaryota</taxon>
        <taxon>Metazoa</taxon>
        <taxon>Chordata</taxon>
        <taxon>Craniata</taxon>
        <taxon>Vertebrata</taxon>
        <taxon>Euteleostomi</taxon>
        <taxon>Actinopterygii</taxon>
        <taxon>Neopterygii</taxon>
        <taxon>Teleostei</taxon>
        <taxon>Anguilliformes</taxon>
        <taxon>Anguillidae</taxon>
        <taxon>Anguilla</taxon>
    </lineage>
</organism>
<dbReference type="EMBL" id="GBXM01071888">
    <property type="protein sequence ID" value="JAH36689.1"/>
    <property type="molecule type" value="Transcribed_RNA"/>
</dbReference>
<sequence>MWGDKCLLIPQLGPRVLVRTQPISHFLWVHSWGHNGAIVISPENHEFLL</sequence>
<reference evidence="1" key="2">
    <citation type="journal article" date="2015" name="Fish Shellfish Immunol.">
        <title>Early steps in the European eel (Anguilla anguilla)-Vibrio vulnificus interaction in the gills: Role of the RtxA13 toxin.</title>
        <authorList>
            <person name="Callol A."/>
            <person name="Pajuelo D."/>
            <person name="Ebbesson L."/>
            <person name="Teles M."/>
            <person name="MacKenzie S."/>
            <person name="Amaro C."/>
        </authorList>
    </citation>
    <scope>NUCLEOTIDE SEQUENCE</scope>
</reference>
<name>A0A0E9S5I0_ANGAN</name>
<protein>
    <submittedName>
        <fullName evidence="1">Uncharacterized protein</fullName>
    </submittedName>
</protein>
<proteinExistence type="predicted"/>
<dbReference type="AlphaFoldDB" id="A0A0E9S5I0"/>
<reference evidence="1" key="1">
    <citation type="submission" date="2014-11" db="EMBL/GenBank/DDBJ databases">
        <authorList>
            <person name="Amaro Gonzalez C."/>
        </authorList>
    </citation>
    <scope>NUCLEOTIDE SEQUENCE</scope>
</reference>